<reference evidence="1" key="1">
    <citation type="submission" date="2018-10" db="EMBL/GenBank/DDBJ databases">
        <title>Hidden diversity of soil giant viruses.</title>
        <authorList>
            <person name="Schulz F."/>
            <person name="Alteio L."/>
            <person name="Goudeau D."/>
            <person name="Ryan E.M."/>
            <person name="Malmstrom R.R."/>
            <person name="Blanchard J."/>
            <person name="Woyke T."/>
        </authorList>
    </citation>
    <scope>NUCLEOTIDE SEQUENCE</scope>
    <source>
        <strain evidence="1">DSV1</strain>
    </source>
</reference>
<evidence type="ECO:0000313" key="1">
    <source>
        <dbReference type="EMBL" id="AYV77664.1"/>
    </source>
</evidence>
<dbReference type="EMBL" id="MK072064">
    <property type="protein sequence ID" value="AYV77664.1"/>
    <property type="molecule type" value="Genomic_DNA"/>
</dbReference>
<proteinExistence type="predicted"/>
<sequence length="32" mass="4020">MQHLCKKYWKDGKNIRMLQNQSMFSLRTMCWL</sequence>
<organism evidence="1">
    <name type="scientific">Dasosvirus sp</name>
    <dbReference type="NCBI Taxonomy" id="2487764"/>
    <lineage>
        <taxon>Viruses</taxon>
        <taxon>Varidnaviria</taxon>
        <taxon>Bamfordvirae</taxon>
        <taxon>Nucleocytoviricota</taxon>
        <taxon>Megaviricetes</taxon>
        <taxon>Imitervirales</taxon>
        <taxon>Mimiviridae</taxon>
        <taxon>Klosneuvirinae</taxon>
    </lineage>
</organism>
<protein>
    <submittedName>
        <fullName evidence="1">Uncharacterized protein</fullName>
    </submittedName>
</protein>
<gene>
    <name evidence="1" type="ORF">Dasosvirus23_3</name>
</gene>
<accession>A0A3G4ZTL4</accession>
<name>A0A3G4ZTL4_9VIRU</name>